<protein>
    <submittedName>
        <fullName evidence="1">NAD(P)-dependent dehydrogenase (Short-subunit alcohol dehydrogenase family)</fullName>
    </submittedName>
</protein>
<dbReference type="InterPro" id="IPR036291">
    <property type="entry name" value="NAD(P)-bd_dom_sf"/>
</dbReference>
<proteinExistence type="predicted"/>
<dbReference type="PRINTS" id="PR00081">
    <property type="entry name" value="GDHRDH"/>
</dbReference>
<sequence length="231" mass="24620">MKDIAVVIGATGGIGAALADALEEEGAFANVHRFGRHGDLHSLDLTEEATIAAAAASLPDDQKLSLVIVATGMLHDRDRRPEKTMAALDAQWMVDNYRLNCVGPALVAKHFLPRMPRDSRAVFAVLGARVGSIADNRAGGWYSYRASKAALVMTVRNLAIEHARTHKRGIVVALHPGTVDTRLSEPFQGNVAPGSLFTPDRAAMQLLDVIDGLNVGQSGKHIAWDGTEISG</sequence>
<dbReference type="PANTHER" id="PTHR43544">
    <property type="entry name" value="SHORT-CHAIN DEHYDROGENASE/REDUCTASE"/>
    <property type="match status" value="1"/>
</dbReference>
<gene>
    <name evidence="1" type="ORF">FHS92_000942</name>
</gene>
<dbReference type="Pfam" id="PF00106">
    <property type="entry name" value="adh_short"/>
    <property type="match status" value="1"/>
</dbReference>
<dbReference type="SUPFAM" id="SSF51735">
    <property type="entry name" value="NAD(P)-binding Rossmann-fold domains"/>
    <property type="match status" value="1"/>
</dbReference>
<dbReference type="RefSeq" id="WP_343056656.1">
    <property type="nucleotide sequence ID" value="NZ_JACIJP010000001.1"/>
</dbReference>
<dbReference type="EMBL" id="JACIJP010000001">
    <property type="protein sequence ID" value="MBB6123235.1"/>
    <property type="molecule type" value="Genomic_DNA"/>
</dbReference>
<dbReference type="GO" id="GO:0005737">
    <property type="term" value="C:cytoplasm"/>
    <property type="evidence" value="ECO:0007669"/>
    <property type="project" value="TreeGrafter"/>
</dbReference>
<dbReference type="InterPro" id="IPR002347">
    <property type="entry name" value="SDR_fam"/>
</dbReference>
<keyword evidence="2" id="KW-1185">Reference proteome</keyword>
<dbReference type="GO" id="GO:0016491">
    <property type="term" value="F:oxidoreductase activity"/>
    <property type="evidence" value="ECO:0007669"/>
    <property type="project" value="TreeGrafter"/>
</dbReference>
<comment type="caution">
    <text evidence="1">The sequence shown here is derived from an EMBL/GenBank/DDBJ whole genome shotgun (WGS) entry which is preliminary data.</text>
</comment>
<dbReference type="InterPro" id="IPR051468">
    <property type="entry name" value="Fungal_SecMetab_SDRs"/>
</dbReference>
<organism evidence="1 2">
    <name type="scientific">Sphingobium subterraneum</name>
    <dbReference type="NCBI Taxonomy" id="627688"/>
    <lineage>
        <taxon>Bacteria</taxon>
        <taxon>Pseudomonadati</taxon>
        <taxon>Pseudomonadota</taxon>
        <taxon>Alphaproteobacteria</taxon>
        <taxon>Sphingomonadales</taxon>
        <taxon>Sphingomonadaceae</taxon>
        <taxon>Sphingobium</taxon>
    </lineage>
</organism>
<accession>A0A841J3R1</accession>
<evidence type="ECO:0000313" key="1">
    <source>
        <dbReference type="EMBL" id="MBB6123235.1"/>
    </source>
</evidence>
<dbReference type="Proteomes" id="UP000552700">
    <property type="component" value="Unassembled WGS sequence"/>
</dbReference>
<evidence type="ECO:0000313" key="2">
    <source>
        <dbReference type="Proteomes" id="UP000552700"/>
    </source>
</evidence>
<dbReference type="AlphaFoldDB" id="A0A841J3R1"/>
<reference evidence="1 2" key="1">
    <citation type="submission" date="2020-08" db="EMBL/GenBank/DDBJ databases">
        <title>Genomic Encyclopedia of Type Strains, Phase IV (KMG-IV): sequencing the most valuable type-strain genomes for metagenomic binning, comparative biology and taxonomic classification.</title>
        <authorList>
            <person name="Goeker M."/>
        </authorList>
    </citation>
    <scope>NUCLEOTIDE SEQUENCE [LARGE SCALE GENOMIC DNA]</scope>
    <source>
        <strain evidence="1 2">DSM 102255</strain>
    </source>
</reference>
<dbReference type="Gene3D" id="3.40.50.720">
    <property type="entry name" value="NAD(P)-binding Rossmann-like Domain"/>
    <property type="match status" value="1"/>
</dbReference>
<dbReference type="PANTHER" id="PTHR43544:SF12">
    <property type="entry name" value="NAD(P)-BINDING ROSSMANN-FOLD SUPERFAMILY PROTEIN"/>
    <property type="match status" value="1"/>
</dbReference>
<name>A0A841J3R1_9SPHN</name>